<dbReference type="RefSeq" id="WP_179647328.1">
    <property type="nucleotide sequence ID" value="NZ_JACBZM010000001.1"/>
</dbReference>
<dbReference type="InterPro" id="IPR036116">
    <property type="entry name" value="FN3_sf"/>
</dbReference>
<dbReference type="InterPro" id="IPR050964">
    <property type="entry name" value="Striated_Muscle_Regulatory"/>
</dbReference>
<evidence type="ECO:0000256" key="4">
    <source>
        <dbReference type="SAM" id="SignalP"/>
    </source>
</evidence>
<evidence type="ECO:0000313" key="7">
    <source>
        <dbReference type="Proteomes" id="UP000562045"/>
    </source>
</evidence>
<dbReference type="InterPro" id="IPR013783">
    <property type="entry name" value="Ig-like_fold"/>
</dbReference>
<keyword evidence="3" id="KW-0624">Polysaccharide degradation</keyword>
<dbReference type="InterPro" id="IPR003961">
    <property type="entry name" value="FN3_dom"/>
</dbReference>
<proteinExistence type="predicted"/>
<evidence type="ECO:0000259" key="5">
    <source>
        <dbReference type="PROSITE" id="PS50853"/>
    </source>
</evidence>
<dbReference type="PANTHER" id="PTHR13817:SF73">
    <property type="entry name" value="FIBRONECTIN TYPE-III DOMAIN-CONTAINING PROTEIN"/>
    <property type="match status" value="1"/>
</dbReference>
<dbReference type="AlphaFoldDB" id="A0A7Y9ZFG7"/>
<dbReference type="GO" id="GO:0016798">
    <property type="term" value="F:hydrolase activity, acting on glycosyl bonds"/>
    <property type="evidence" value="ECO:0007669"/>
    <property type="project" value="UniProtKB-KW"/>
</dbReference>
<accession>A0A7Y9ZFG7</accession>
<dbReference type="CDD" id="cd00063">
    <property type="entry name" value="FN3"/>
    <property type="match status" value="3"/>
</dbReference>
<name>A0A7Y9ZFG7_9ACTN</name>
<dbReference type="SMART" id="SM00060">
    <property type="entry name" value="FN3"/>
    <property type="match status" value="4"/>
</dbReference>
<keyword evidence="4" id="KW-0732">Signal</keyword>
<feature type="chain" id="PRO_5031416801" description="Fibronectin type-III domain-containing protein" evidence="4">
    <location>
        <begin position="26"/>
        <end position="701"/>
    </location>
</feature>
<dbReference type="PROSITE" id="PS50853">
    <property type="entry name" value="FN3"/>
    <property type="match status" value="4"/>
</dbReference>
<evidence type="ECO:0000313" key="6">
    <source>
        <dbReference type="EMBL" id="NYI43000.1"/>
    </source>
</evidence>
<dbReference type="GO" id="GO:0000272">
    <property type="term" value="P:polysaccharide catabolic process"/>
    <property type="evidence" value="ECO:0007669"/>
    <property type="project" value="UniProtKB-KW"/>
</dbReference>
<reference evidence="6 7" key="1">
    <citation type="submission" date="2020-07" db="EMBL/GenBank/DDBJ databases">
        <title>Sequencing the genomes of 1000 actinobacteria strains.</title>
        <authorList>
            <person name="Klenk H.-P."/>
        </authorList>
    </citation>
    <scope>NUCLEOTIDE SEQUENCE [LARGE SCALE GENOMIC DNA]</scope>
    <source>
        <strain evidence="6 7">DSM 15131</strain>
    </source>
</reference>
<dbReference type="PANTHER" id="PTHR13817">
    <property type="entry name" value="TITIN"/>
    <property type="match status" value="1"/>
</dbReference>
<feature type="domain" description="Fibronectin type-III" evidence="5">
    <location>
        <begin position="324"/>
        <end position="419"/>
    </location>
</feature>
<comment type="caution">
    <text evidence="6">The sequence shown here is derived from an EMBL/GenBank/DDBJ whole genome shotgun (WGS) entry which is preliminary data.</text>
</comment>
<evidence type="ECO:0000256" key="1">
    <source>
        <dbReference type="ARBA" id="ARBA00022737"/>
    </source>
</evidence>
<dbReference type="SUPFAM" id="SSF49265">
    <property type="entry name" value="Fibronectin type III"/>
    <property type="match status" value="3"/>
</dbReference>
<feature type="signal peptide" evidence="4">
    <location>
        <begin position="1"/>
        <end position="25"/>
    </location>
</feature>
<dbReference type="Pfam" id="PF00041">
    <property type="entry name" value="fn3"/>
    <property type="match status" value="3"/>
</dbReference>
<evidence type="ECO:0000256" key="3">
    <source>
        <dbReference type="ARBA" id="ARBA00023326"/>
    </source>
</evidence>
<keyword evidence="1" id="KW-0677">Repeat</keyword>
<evidence type="ECO:0000256" key="2">
    <source>
        <dbReference type="ARBA" id="ARBA00023295"/>
    </source>
</evidence>
<keyword evidence="2" id="KW-0326">Glycosidase</keyword>
<sequence>MRLLSRVLAAVLLATVLLHSAPVEAATKPAAPRSVKATPLNKAVKVTWAAPSSPGTSAINAYAVQRRNTTSSPWVTVKYTGATARAWTETGLVNGARFYYRVMARNGSGWGTASAQVSAVPRTVPAAPRYPAADAYNAALGAYWQIPTTNGGATIDRYQVQWSADGATWTGSVTSPTASTQAAPAAVPLTPGTRYWLRVRAHNAAGYGPTTGFGPYTVRTAPGPVTDLAATPGVGQVALTWTAPVVGTPVGSTAVASYKVESSADGGTTWTTEPSTTETSTIVTGLTGGVSYQFRVSARSVIDNVGYGPATVIAPDAPTGVPSAPQNVTLGWEEAVGQFRLAWQPPASDGGRDLTRYEVAWSGPNPGSFSYPADVTHADLPTVPLDHQLHVRACNGPDAADCGPWSDDLGPVTDRVVDLQAAQSMAGTARTVHVDWGEPANGLATSYDVLRSDDGGTTFSPLATVLQPATEYDDTTTLASTQYIYKVVPHGGGTGEPRITSITTSVDQTLSISPTTINVTEGSSTGAQVVLGVATSVATEVTVTVADPALATTTTATVQVAAGETSAAVTLSGTQDDDLVGGSTTLTATLGALEASATVAVADNDTQAIIAPAAVEVADGATAGVDVRLLHQPTGPVTMSVGITQNGNRVDIVGDITELQFTAANWNQPQTLQVHRNNPGAATLNLTAPGATSANVAVTEP</sequence>
<gene>
    <name evidence="6" type="ORF">BJ993_000080</name>
</gene>
<dbReference type="Gene3D" id="2.60.40.10">
    <property type="entry name" value="Immunoglobulins"/>
    <property type="match status" value="5"/>
</dbReference>
<feature type="domain" description="Fibronectin type-III" evidence="5">
    <location>
        <begin position="221"/>
        <end position="322"/>
    </location>
</feature>
<feature type="domain" description="Fibronectin type-III" evidence="5">
    <location>
        <begin position="127"/>
        <end position="220"/>
    </location>
</feature>
<organism evidence="6 7">
    <name type="scientific">Nocardioides aromaticivorans</name>
    <dbReference type="NCBI Taxonomy" id="200618"/>
    <lineage>
        <taxon>Bacteria</taxon>
        <taxon>Bacillati</taxon>
        <taxon>Actinomycetota</taxon>
        <taxon>Actinomycetes</taxon>
        <taxon>Propionibacteriales</taxon>
        <taxon>Nocardioidaceae</taxon>
        <taxon>Nocardioides</taxon>
    </lineage>
</organism>
<protein>
    <recommendedName>
        <fullName evidence="5">Fibronectin type-III domain-containing protein</fullName>
    </recommendedName>
</protein>
<keyword evidence="3" id="KW-0119">Carbohydrate metabolism</keyword>
<dbReference type="EMBL" id="JACBZM010000001">
    <property type="protein sequence ID" value="NYI43000.1"/>
    <property type="molecule type" value="Genomic_DNA"/>
</dbReference>
<keyword evidence="2" id="KW-0378">Hydrolase</keyword>
<feature type="domain" description="Fibronectin type-III" evidence="5">
    <location>
        <begin position="28"/>
        <end position="126"/>
    </location>
</feature>
<dbReference type="Proteomes" id="UP000562045">
    <property type="component" value="Unassembled WGS sequence"/>
</dbReference>